<dbReference type="InterPro" id="IPR051468">
    <property type="entry name" value="Fungal_SecMetab_SDRs"/>
</dbReference>
<dbReference type="EMBL" id="CAJHNH020002884">
    <property type="protein sequence ID" value="CAG5127988.1"/>
    <property type="molecule type" value="Genomic_DNA"/>
</dbReference>
<evidence type="ECO:0000256" key="2">
    <source>
        <dbReference type="ARBA" id="ARBA00023002"/>
    </source>
</evidence>
<keyword evidence="2" id="KW-0560">Oxidoreductase</keyword>
<evidence type="ECO:0000256" key="3">
    <source>
        <dbReference type="RuleBase" id="RU000363"/>
    </source>
</evidence>
<sequence>MPLAARTVLITGASRGLGLEMVKQLLKLPSSPEVLLAACRDPGSATDLQAVARSYPQLKIIKLDVENDEDIRAAFQETQTAVGDRGLNLLINNAGIFTNKQDGGGVSQQTRDRLQKHFNVNVTSPLIVIQTFLPLLQQAAARDQSQGLSCNRAGIVNISSAMGSQTITFAHGAGTALDYKCSKSALTMASILLARELKDSGILVAALHPGWVKTDMGGQGADLTLEESIQGCLNVIGSIGQENSGKLINYKGEVLPY</sequence>
<dbReference type="SUPFAM" id="SSF51735">
    <property type="entry name" value="NAD(P)-binding Rossmann-fold domains"/>
    <property type="match status" value="1"/>
</dbReference>
<dbReference type="PRINTS" id="PR00081">
    <property type="entry name" value="GDHRDH"/>
</dbReference>
<comment type="caution">
    <text evidence="4">The sequence shown here is derived from an EMBL/GenBank/DDBJ whole genome shotgun (WGS) entry which is preliminary data.</text>
</comment>
<dbReference type="InterPro" id="IPR036291">
    <property type="entry name" value="NAD(P)-bd_dom_sf"/>
</dbReference>
<dbReference type="PANTHER" id="PTHR43544:SF7">
    <property type="entry name" value="NADB-LER2"/>
    <property type="match status" value="1"/>
</dbReference>
<evidence type="ECO:0008006" key="6">
    <source>
        <dbReference type="Google" id="ProtNLM"/>
    </source>
</evidence>
<accession>A0A8S3ZIN3</accession>
<proteinExistence type="inferred from homology"/>
<dbReference type="Proteomes" id="UP000678393">
    <property type="component" value="Unassembled WGS sequence"/>
</dbReference>
<comment type="similarity">
    <text evidence="3">Belongs to the short-chain dehydrogenases/reductases (SDR) family.</text>
</comment>
<evidence type="ECO:0000313" key="4">
    <source>
        <dbReference type="EMBL" id="CAG5127988.1"/>
    </source>
</evidence>
<dbReference type="GO" id="GO:0005737">
    <property type="term" value="C:cytoplasm"/>
    <property type="evidence" value="ECO:0007669"/>
    <property type="project" value="TreeGrafter"/>
</dbReference>
<reference evidence="4" key="1">
    <citation type="submission" date="2021-04" db="EMBL/GenBank/DDBJ databases">
        <authorList>
            <consortium name="Molecular Ecology Group"/>
        </authorList>
    </citation>
    <scope>NUCLEOTIDE SEQUENCE</scope>
</reference>
<dbReference type="GO" id="GO:0016491">
    <property type="term" value="F:oxidoreductase activity"/>
    <property type="evidence" value="ECO:0007669"/>
    <property type="project" value="UniProtKB-KW"/>
</dbReference>
<dbReference type="CDD" id="cd05325">
    <property type="entry name" value="carb_red_sniffer_like_SDR_c"/>
    <property type="match status" value="1"/>
</dbReference>
<dbReference type="InterPro" id="IPR002347">
    <property type="entry name" value="SDR_fam"/>
</dbReference>
<gene>
    <name evidence="4" type="ORF">CUNI_LOCUS13546</name>
</gene>
<dbReference type="OrthoDB" id="5296at2759"/>
<dbReference type="AlphaFoldDB" id="A0A8S3ZIN3"/>
<dbReference type="Pfam" id="PF00106">
    <property type="entry name" value="adh_short"/>
    <property type="match status" value="1"/>
</dbReference>
<dbReference type="Gene3D" id="3.40.50.720">
    <property type="entry name" value="NAD(P)-binding Rossmann-like Domain"/>
    <property type="match status" value="1"/>
</dbReference>
<evidence type="ECO:0000313" key="5">
    <source>
        <dbReference type="Proteomes" id="UP000678393"/>
    </source>
</evidence>
<dbReference type="PANTHER" id="PTHR43544">
    <property type="entry name" value="SHORT-CHAIN DEHYDROGENASE/REDUCTASE"/>
    <property type="match status" value="1"/>
</dbReference>
<keyword evidence="1" id="KW-0521">NADP</keyword>
<protein>
    <recommendedName>
        <fullName evidence="6">C-factor</fullName>
    </recommendedName>
</protein>
<dbReference type="PRINTS" id="PR00080">
    <property type="entry name" value="SDRFAMILY"/>
</dbReference>
<organism evidence="4 5">
    <name type="scientific">Candidula unifasciata</name>
    <dbReference type="NCBI Taxonomy" id="100452"/>
    <lineage>
        <taxon>Eukaryota</taxon>
        <taxon>Metazoa</taxon>
        <taxon>Spiralia</taxon>
        <taxon>Lophotrochozoa</taxon>
        <taxon>Mollusca</taxon>
        <taxon>Gastropoda</taxon>
        <taxon>Heterobranchia</taxon>
        <taxon>Euthyneura</taxon>
        <taxon>Panpulmonata</taxon>
        <taxon>Eupulmonata</taxon>
        <taxon>Stylommatophora</taxon>
        <taxon>Helicina</taxon>
        <taxon>Helicoidea</taxon>
        <taxon>Geomitridae</taxon>
        <taxon>Candidula</taxon>
    </lineage>
</organism>
<keyword evidence="5" id="KW-1185">Reference proteome</keyword>
<evidence type="ECO:0000256" key="1">
    <source>
        <dbReference type="ARBA" id="ARBA00022857"/>
    </source>
</evidence>
<name>A0A8S3ZIN3_9EUPU</name>